<accession>X0XVV3</accession>
<dbReference type="Gene3D" id="3.40.50.12780">
    <property type="entry name" value="N-terminal domain of ligase-like"/>
    <property type="match status" value="1"/>
</dbReference>
<dbReference type="GO" id="GO:0016877">
    <property type="term" value="F:ligase activity, forming carbon-sulfur bonds"/>
    <property type="evidence" value="ECO:0007669"/>
    <property type="project" value="UniProtKB-ARBA"/>
</dbReference>
<evidence type="ECO:0000313" key="2">
    <source>
        <dbReference type="EMBL" id="GAG40713.1"/>
    </source>
</evidence>
<dbReference type="Gene3D" id="3.30.300.30">
    <property type="match status" value="1"/>
</dbReference>
<dbReference type="InterPro" id="IPR045851">
    <property type="entry name" value="AMP-bd_C_sf"/>
</dbReference>
<dbReference type="AlphaFoldDB" id="X0XVV3"/>
<dbReference type="PANTHER" id="PTHR43767">
    <property type="entry name" value="LONG-CHAIN-FATTY-ACID--COA LIGASE"/>
    <property type="match status" value="1"/>
</dbReference>
<dbReference type="InterPro" id="IPR050237">
    <property type="entry name" value="ATP-dep_AMP-bd_enzyme"/>
</dbReference>
<gene>
    <name evidence="2" type="ORF">S01H1_69590</name>
</gene>
<dbReference type="SUPFAM" id="SSF56801">
    <property type="entry name" value="Acetyl-CoA synthetase-like"/>
    <property type="match status" value="1"/>
</dbReference>
<dbReference type="InterPro" id="IPR042099">
    <property type="entry name" value="ANL_N_sf"/>
</dbReference>
<proteinExistence type="predicted"/>
<dbReference type="Pfam" id="PF13193">
    <property type="entry name" value="AMP-binding_C"/>
    <property type="match status" value="1"/>
</dbReference>
<evidence type="ECO:0000259" key="1">
    <source>
        <dbReference type="Pfam" id="PF13193"/>
    </source>
</evidence>
<dbReference type="PANTHER" id="PTHR43767:SF10">
    <property type="entry name" value="SURFACTIN SYNTHASE SUBUNIT 1"/>
    <property type="match status" value="1"/>
</dbReference>
<feature type="non-terminal residue" evidence="2">
    <location>
        <position position="1"/>
    </location>
</feature>
<name>X0XVV3_9ZZZZ</name>
<sequence length="154" mass="17311">ELFIAGDNIMMGYYNAPDMTDKVLKDGWFASGDLAYFDTKGRIVITGRAKDLIIHKGFNIYPQEIENVILSHANVIRVGVIGEPDESTGEVVVAYVQLREKDDKAEREIKALCMRDLAPYKVPRTFICDTRELSTTATGKVDKKKIRAEHSRSS</sequence>
<dbReference type="InterPro" id="IPR025110">
    <property type="entry name" value="AMP-bd_C"/>
</dbReference>
<dbReference type="EMBL" id="BARS01046216">
    <property type="protein sequence ID" value="GAG40713.1"/>
    <property type="molecule type" value="Genomic_DNA"/>
</dbReference>
<organism evidence="2">
    <name type="scientific">marine sediment metagenome</name>
    <dbReference type="NCBI Taxonomy" id="412755"/>
    <lineage>
        <taxon>unclassified sequences</taxon>
        <taxon>metagenomes</taxon>
        <taxon>ecological metagenomes</taxon>
    </lineage>
</organism>
<reference evidence="2" key="1">
    <citation type="journal article" date="2014" name="Front. Microbiol.">
        <title>High frequency of phylogenetically diverse reductive dehalogenase-homologous genes in deep subseafloor sedimentary metagenomes.</title>
        <authorList>
            <person name="Kawai M."/>
            <person name="Futagami T."/>
            <person name="Toyoda A."/>
            <person name="Takaki Y."/>
            <person name="Nishi S."/>
            <person name="Hori S."/>
            <person name="Arai W."/>
            <person name="Tsubouchi T."/>
            <person name="Morono Y."/>
            <person name="Uchiyama I."/>
            <person name="Ito T."/>
            <person name="Fujiyama A."/>
            <person name="Inagaki F."/>
            <person name="Takami H."/>
        </authorList>
    </citation>
    <scope>NUCLEOTIDE SEQUENCE</scope>
    <source>
        <strain evidence="2">Expedition CK06-06</strain>
    </source>
</reference>
<feature type="domain" description="AMP-binding enzyme C-terminal" evidence="1">
    <location>
        <begin position="64"/>
        <end position="140"/>
    </location>
</feature>
<comment type="caution">
    <text evidence="2">The sequence shown here is derived from an EMBL/GenBank/DDBJ whole genome shotgun (WGS) entry which is preliminary data.</text>
</comment>
<protein>
    <recommendedName>
        <fullName evidence="1">AMP-binding enzyme C-terminal domain-containing protein</fullName>
    </recommendedName>
</protein>